<feature type="compositionally biased region" description="Low complexity" evidence="1">
    <location>
        <begin position="266"/>
        <end position="282"/>
    </location>
</feature>
<dbReference type="EMBL" id="BMJI01000022">
    <property type="protein sequence ID" value="GGC98638.1"/>
    <property type="molecule type" value="Genomic_DNA"/>
</dbReference>
<name>A0ABQ1PKG0_9MICC</name>
<reference evidence="3" key="1">
    <citation type="journal article" date="2019" name="Int. J. Syst. Evol. Microbiol.">
        <title>The Global Catalogue of Microorganisms (GCM) 10K type strain sequencing project: providing services to taxonomists for standard genome sequencing and annotation.</title>
        <authorList>
            <consortium name="The Broad Institute Genomics Platform"/>
            <consortium name="The Broad Institute Genome Sequencing Center for Infectious Disease"/>
            <person name="Wu L."/>
            <person name="Ma J."/>
        </authorList>
    </citation>
    <scope>NUCLEOTIDE SEQUENCE [LARGE SCALE GENOMIC DNA]</scope>
    <source>
        <strain evidence="3">CGMCC 1.15480</strain>
    </source>
</reference>
<dbReference type="RefSeq" id="WP_188668939.1">
    <property type="nucleotide sequence ID" value="NZ_BMJI01000022.1"/>
</dbReference>
<comment type="caution">
    <text evidence="2">The sequence shown here is derived from an EMBL/GenBank/DDBJ whole genome shotgun (WGS) entry which is preliminary data.</text>
</comment>
<dbReference type="Proteomes" id="UP000597761">
    <property type="component" value="Unassembled WGS sequence"/>
</dbReference>
<evidence type="ECO:0008006" key="4">
    <source>
        <dbReference type="Google" id="ProtNLM"/>
    </source>
</evidence>
<keyword evidence="3" id="KW-1185">Reference proteome</keyword>
<feature type="compositionally biased region" description="Low complexity" evidence="1">
    <location>
        <begin position="21"/>
        <end position="34"/>
    </location>
</feature>
<sequence length="366" mass="35299">MSEHDPYQPYQPRDARPADPHPAAADHASDGAPDLRPAADHDGASHPAGGTAALPQTPPAASEYRQTRRPGSEPGGTGYNAQSAPAAQRPGDTDPRTTWGAPPAATSARPWTLKKSLLAAGVAVGVALGGGAAAVAASSATSGQTGGPGGAGEGFGGQGRGGFSGSGQTGLGGAAAGASSELGSALHGQFVAQRDGSAVTLLLQTGTVTAVTSSSLTVKSTDGYSATYAIGDSTRITGVTTTGAAADGQDSQDGAQVPGGMPPGAPAQQDGGSSGQSDQSGGTSLSADDLTTGATVTVVATSASSGAATATSIRVTSATASSQTQSSQSQSDQNQSDQSQSDQSQSDESENGAPGSTSDASDDLTS</sequence>
<evidence type="ECO:0000313" key="2">
    <source>
        <dbReference type="EMBL" id="GGC98638.1"/>
    </source>
</evidence>
<feature type="region of interest" description="Disordered" evidence="1">
    <location>
        <begin position="139"/>
        <end position="175"/>
    </location>
</feature>
<feature type="compositionally biased region" description="Low complexity" evidence="1">
    <location>
        <begin position="243"/>
        <end position="259"/>
    </location>
</feature>
<feature type="compositionally biased region" description="Gly residues" evidence="1">
    <location>
        <begin position="144"/>
        <end position="175"/>
    </location>
</feature>
<proteinExistence type="predicted"/>
<evidence type="ECO:0000256" key="1">
    <source>
        <dbReference type="SAM" id="MobiDB-lite"/>
    </source>
</evidence>
<feature type="region of interest" description="Disordered" evidence="1">
    <location>
        <begin position="302"/>
        <end position="366"/>
    </location>
</feature>
<accession>A0ABQ1PKG0</accession>
<organism evidence="2 3">
    <name type="scientific">Tersicoccus solisilvae</name>
    <dbReference type="NCBI Taxonomy" id="1882339"/>
    <lineage>
        <taxon>Bacteria</taxon>
        <taxon>Bacillati</taxon>
        <taxon>Actinomycetota</taxon>
        <taxon>Actinomycetes</taxon>
        <taxon>Micrococcales</taxon>
        <taxon>Micrococcaceae</taxon>
        <taxon>Tersicoccus</taxon>
    </lineage>
</organism>
<feature type="region of interest" description="Disordered" evidence="1">
    <location>
        <begin position="243"/>
        <end position="290"/>
    </location>
</feature>
<protein>
    <recommendedName>
        <fullName evidence="4">DUF5666 domain-containing protein</fullName>
    </recommendedName>
</protein>
<evidence type="ECO:0000313" key="3">
    <source>
        <dbReference type="Proteomes" id="UP000597761"/>
    </source>
</evidence>
<gene>
    <name evidence="2" type="ORF">GCM10011512_26950</name>
</gene>
<feature type="region of interest" description="Disordered" evidence="1">
    <location>
        <begin position="1"/>
        <end position="110"/>
    </location>
</feature>
<feature type="compositionally biased region" description="Low complexity" evidence="1">
    <location>
        <begin position="302"/>
        <end position="344"/>
    </location>
</feature>